<dbReference type="EMBL" id="JBIAPI010000001">
    <property type="protein sequence ID" value="MFF3222876.1"/>
    <property type="molecule type" value="Genomic_DNA"/>
</dbReference>
<name>A0ABW6QNT2_9NOCA</name>
<dbReference type="PANTHER" id="PTHR34613">
    <property type="entry name" value="SLL0800 PROTEIN"/>
    <property type="match status" value="1"/>
</dbReference>
<evidence type="ECO:0000313" key="1">
    <source>
        <dbReference type="EMBL" id="MFF3222876.1"/>
    </source>
</evidence>
<dbReference type="PANTHER" id="PTHR34613:SF1">
    <property type="entry name" value="SLL6017 PROTEIN"/>
    <property type="match status" value="1"/>
</dbReference>
<protein>
    <recommendedName>
        <fullName evidence="3">Transposase</fullName>
    </recommendedName>
</protein>
<evidence type="ECO:0000313" key="2">
    <source>
        <dbReference type="Proteomes" id="UP001601948"/>
    </source>
</evidence>
<accession>A0ABW6QNT2</accession>
<proteinExistence type="predicted"/>
<evidence type="ECO:0008006" key="3">
    <source>
        <dbReference type="Google" id="ProtNLM"/>
    </source>
</evidence>
<dbReference type="Proteomes" id="UP001601948">
    <property type="component" value="Unassembled WGS sequence"/>
</dbReference>
<reference evidence="1 2" key="1">
    <citation type="submission" date="2024-10" db="EMBL/GenBank/DDBJ databases">
        <title>The Natural Products Discovery Center: Release of the First 8490 Sequenced Strains for Exploring Actinobacteria Biosynthetic Diversity.</title>
        <authorList>
            <person name="Kalkreuter E."/>
            <person name="Kautsar S.A."/>
            <person name="Yang D."/>
            <person name="Bader C.D."/>
            <person name="Teijaro C.N."/>
            <person name="Fluegel L."/>
            <person name="Davis C.M."/>
            <person name="Simpson J.R."/>
            <person name="Lauterbach L."/>
            <person name="Steele A.D."/>
            <person name="Gui C."/>
            <person name="Meng S."/>
            <person name="Li G."/>
            <person name="Viehrig K."/>
            <person name="Ye F."/>
            <person name="Su P."/>
            <person name="Kiefer A.F."/>
            <person name="Nichols A."/>
            <person name="Cepeda A.J."/>
            <person name="Yan W."/>
            <person name="Fan B."/>
            <person name="Jiang Y."/>
            <person name="Adhikari A."/>
            <person name="Zheng C.-J."/>
            <person name="Schuster L."/>
            <person name="Cowan T.M."/>
            <person name="Smanski M.J."/>
            <person name="Chevrette M.G."/>
            <person name="De Carvalho L.P.S."/>
            <person name="Shen B."/>
        </authorList>
    </citation>
    <scope>NUCLEOTIDE SEQUENCE [LARGE SCALE GENOMIC DNA]</scope>
    <source>
        <strain evidence="1 2">NPDC003040</strain>
    </source>
</reference>
<organism evidence="1 2">
    <name type="scientific">Nocardia suismassiliense</name>
    <dbReference type="NCBI Taxonomy" id="2077092"/>
    <lineage>
        <taxon>Bacteria</taxon>
        <taxon>Bacillati</taxon>
        <taxon>Actinomycetota</taxon>
        <taxon>Actinomycetes</taxon>
        <taxon>Mycobacteriales</taxon>
        <taxon>Nocardiaceae</taxon>
        <taxon>Nocardia</taxon>
    </lineage>
</organism>
<sequence>MVGSQHEAMHRIFQHDPKMFARAFRALDVPLDDPTEVVLLPTDLTEVRPLERRVDTLLRFTTATGQFLLLVEAQGEDDPAKPSAWAYYLAHAHAKYRLPALLLVVCHDQATALWAARPVAFGQPFWSSLTMRPLVLGPENVRPVTDPDEAAADIALTALSAMTHAKDPCIGEILKALAAALRGIDEEDAHVIAELTELGLGKSPAAQTWRHLMSIDPSFFRSETSQRLREEGRTEGLIEGQAKGVADSILEILAERSIEIPPAARARITSCEDREVLRLWLRRSATVTSVADLFGAE</sequence>
<comment type="caution">
    <text evidence="1">The sequence shown here is derived from an EMBL/GenBank/DDBJ whole genome shotgun (WGS) entry which is preliminary data.</text>
</comment>
<gene>
    <name evidence="1" type="ORF">ACFYV7_08755</name>
</gene>
<keyword evidence="2" id="KW-1185">Reference proteome</keyword>
<dbReference type="RefSeq" id="WP_387715340.1">
    <property type="nucleotide sequence ID" value="NZ_JBIAPI010000001.1"/>
</dbReference>